<dbReference type="AlphaFoldDB" id="A0AAX0AUH0"/>
<keyword evidence="1" id="KW-1133">Transmembrane helix</keyword>
<proteinExistence type="predicted"/>
<accession>A0AAX0AUH0</accession>
<dbReference type="Proteomes" id="UP001193748">
    <property type="component" value="Unassembled WGS sequence"/>
</dbReference>
<keyword evidence="1" id="KW-0812">Transmembrane</keyword>
<feature type="transmembrane region" description="Helical" evidence="1">
    <location>
        <begin position="35"/>
        <end position="54"/>
    </location>
</feature>
<reference evidence="2" key="1">
    <citation type="submission" date="2020-05" db="EMBL/GenBank/DDBJ databases">
        <authorList>
            <person name="Brown S."/>
            <person name="Huntemann M."/>
            <person name="Clum A."/>
            <person name="Spunde A."/>
            <person name="Palaniappan K."/>
            <person name="Ritter S."/>
            <person name="Mikhailova N."/>
            <person name="Chen I.-M."/>
            <person name="Stamatis D."/>
            <person name="Reddy T."/>
            <person name="O'Malley R."/>
            <person name="Daum C."/>
            <person name="Shapiro N."/>
            <person name="Ivanova N."/>
            <person name="Kyrpides N."/>
            <person name="Woyke T."/>
        </authorList>
    </citation>
    <scope>NUCLEOTIDE SEQUENCE</scope>
    <source>
        <strain evidence="2">DJ080</strain>
    </source>
</reference>
<name>A0AAX0AUH0_CLOBE</name>
<protein>
    <recommendedName>
        <fullName evidence="4">DUF5067 domain-containing protein</fullName>
    </recommendedName>
</protein>
<organism evidence="2 3">
    <name type="scientific">Clostridium beijerinckii</name>
    <name type="common">Clostridium MP</name>
    <dbReference type="NCBI Taxonomy" id="1520"/>
    <lineage>
        <taxon>Bacteria</taxon>
        <taxon>Bacillati</taxon>
        <taxon>Bacillota</taxon>
        <taxon>Clostridia</taxon>
        <taxon>Eubacteriales</taxon>
        <taxon>Clostridiaceae</taxon>
        <taxon>Clostridium</taxon>
    </lineage>
</organism>
<evidence type="ECO:0000313" key="3">
    <source>
        <dbReference type="Proteomes" id="UP001193748"/>
    </source>
</evidence>
<gene>
    <name evidence="2" type="ORF">B0H41_000379</name>
</gene>
<feature type="transmembrane region" description="Helical" evidence="1">
    <location>
        <begin position="6"/>
        <end position="23"/>
    </location>
</feature>
<evidence type="ECO:0008006" key="4">
    <source>
        <dbReference type="Google" id="ProtNLM"/>
    </source>
</evidence>
<keyword evidence="1" id="KW-0472">Membrane</keyword>
<comment type="caution">
    <text evidence="2">The sequence shown here is derived from an EMBL/GenBank/DDBJ whole genome shotgun (WGS) entry which is preliminary data.</text>
</comment>
<sequence>MSIIGITISIFLLTSTVLTLGFIKKKFSIKKIFKIIITILLLICCIIFGAYKYFQRSSSFMFTKTTTLGQENIDGIQMYESIDSKEFIQKYGTNLEKIDNALFNYYKLSDGLEIATNKQRQIIRVIINSETNSNMKTSKGIRLGSSVDDVINAYGTNYYKRTEEQMPSSPVIGYVDHEKKVTIEFWNAEDKVVEIRYDITSME</sequence>
<dbReference type="EMBL" id="JABSWW010000001">
    <property type="protein sequence ID" value="NRT86700.1"/>
    <property type="molecule type" value="Genomic_DNA"/>
</dbReference>
<evidence type="ECO:0000256" key="1">
    <source>
        <dbReference type="SAM" id="Phobius"/>
    </source>
</evidence>
<reference evidence="2" key="2">
    <citation type="journal article" date="2022" name="Nat. Biotechnol.">
        <title>Carbon-negative production of acetone and isopropanol by gas fermentation at industrial pilot scale.</title>
        <authorList>
            <person name="Liew F.E."/>
            <person name="Nogle R."/>
            <person name="Abdalla T."/>
            <person name="Rasor B.J."/>
            <person name="Canter C."/>
            <person name="Jensen R.O."/>
            <person name="Wang L."/>
            <person name="Strutz J."/>
            <person name="Chirania P."/>
            <person name="De Tissera S."/>
            <person name="Mueller A.P."/>
            <person name="Ruan Z."/>
            <person name="Gao A."/>
            <person name="Tran L."/>
            <person name="Engle N.L."/>
            <person name="Bromley J.C."/>
            <person name="Daniell J."/>
            <person name="Conrado R."/>
            <person name="Tschaplinski T.J."/>
            <person name="Giannone R.J."/>
            <person name="Hettich R.L."/>
            <person name="Karim A.S."/>
            <person name="Simpson S.D."/>
            <person name="Brown S.D."/>
            <person name="Leang C."/>
            <person name="Jewett M.C."/>
            <person name="Kopke M."/>
        </authorList>
    </citation>
    <scope>NUCLEOTIDE SEQUENCE</scope>
    <source>
        <strain evidence="2">DJ080</strain>
    </source>
</reference>
<dbReference type="RefSeq" id="WP_077841645.1">
    <property type="nucleotide sequence ID" value="NZ_CP107022.1"/>
</dbReference>
<evidence type="ECO:0000313" key="2">
    <source>
        <dbReference type="EMBL" id="NRT86700.1"/>
    </source>
</evidence>